<reference evidence="2 4" key="3">
    <citation type="submission" date="2023-06" db="EMBL/GenBank/DDBJ databases">
        <title>Genomic Analysis of Acinetobacter Strains Recovered from South Australian Aquatic Samples provides Insights into the Circulation of Antibiotic Resistance determinants in the Environment.</title>
        <authorList>
            <person name="Tobin L."/>
            <person name="Jarocki V.M."/>
            <person name="Kenyon J."/>
            <person name="Drigo B."/>
            <person name="Donner E."/>
            <person name="Djordjevic S.P."/>
            <person name="Hamidian M."/>
        </authorList>
    </citation>
    <scope>NUCLEOTIDE SEQUENCE [LARGE SCALE GENOMIC DNA]</scope>
    <source>
        <strain evidence="2 4">SAAc652</strain>
    </source>
</reference>
<evidence type="ECO:0000313" key="2">
    <source>
        <dbReference type="EMBL" id="MDV2467983.1"/>
    </source>
</evidence>
<keyword evidence="4" id="KW-1185">Reference proteome</keyword>
<dbReference type="Proteomes" id="UP000263753">
    <property type="component" value="Chromosome"/>
</dbReference>
<protein>
    <submittedName>
        <fullName evidence="1">Uncharacterized protein</fullName>
    </submittedName>
</protein>
<evidence type="ECO:0000313" key="1">
    <source>
        <dbReference type="EMBL" id="AXY56316.1"/>
    </source>
</evidence>
<dbReference type="AlphaFoldDB" id="A0A3B7LUB4"/>
<evidence type="ECO:0000313" key="3">
    <source>
        <dbReference type="Proteomes" id="UP000263753"/>
    </source>
</evidence>
<dbReference type="EMBL" id="JASVDY010000001">
    <property type="protein sequence ID" value="MDV2467983.1"/>
    <property type="molecule type" value="Genomic_DNA"/>
</dbReference>
<dbReference type="EMBL" id="CP032134">
    <property type="protein sequence ID" value="AXY56316.1"/>
    <property type="molecule type" value="Genomic_DNA"/>
</dbReference>
<dbReference type="KEGG" id="achi:CDG60_06880"/>
<organism evidence="1 3">
    <name type="scientific">Acinetobacter chinensis</name>
    <dbReference type="NCBI Taxonomy" id="2004650"/>
    <lineage>
        <taxon>Bacteria</taxon>
        <taxon>Pseudomonadati</taxon>
        <taxon>Pseudomonadota</taxon>
        <taxon>Gammaproteobacteria</taxon>
        <taxon>Moraxellales</taxon>
        <taxon>Moraxellaceae</taxon>
        <taxon>Acinetobacter</taxon>
    </lineage>
</organism>
<name>A0A3B7LUB4_9GAMM</name>
<proteinExistence type="predicted"/>
<accession>A0A3B7LUB4</accession>
<reference evidence="1" key="2">
    <citation type="journal article" date="2019" name="J. Microbiol.">
        <title>Acinetobacter chinensis, a novel Acinetobacter species, carrying blaNDM-1, recovered from hospital sewage.</title>
        <authorList>
            <person name="Hu Y."/>
            <person name="Feng Y."/>
            <person name="Qin J."/>
            <person name="Zhang X."/>
            <person name="Zong Z."/>
        </authorList>
    </citation>
    <scope>NUCLEOTIDE SEQUENCE</scope>
    <source>
        <strain evidence="1">WCHAc010005</strain>
    </source>
</reference>
<sequence>MYIHRVENFPVVEIDCSRSMPVDESLAVFSELLLRKQPFVFIGSGSFQDEQNSHEDRKKVALWVKAHKAELTAFVQAMIYIQPDKAIQAVLRQFAENYEKFSGYPMIMVENAEQANQTVQSLLSA</sequence>
<dbReference type="Proteomes" id="UP001278188">
    <property type="component" value="Unassembled WGS sequence"/>
</dbReference>
<evidence type="ECO:0000313" key="4">
    <source>
        <dbReference type="Proteomes" id="UP001278188"/>
    </source>
</evidence>
<dbReference type="RefSeq" id="WP_087511302.1">
    <property type="nucleotide sequence ID" value="NZ_CP032134.1"/>
</dbReference>
<gene>
    <name evidence="1" type="ORF">CDG60_06880</name>
    <name evidence="2" type="ORF">QR674_03195</name>
</gene>
<reference evidence="3" key="1">
    <citation type="submission" date="2018-09" db="EMBL/GenBank/DDBJ databases">
        <title>The complete genome of Acinetobacter sp. strain WCHAc010005.</title>
        <authorList>
            <person name="Hu Y."/>
            <person name="Long H."/>
            <person name="Feng Y."/>
            <person name="Zong Z."/>
        </authorList>
    </citation>
    <scope>NUCLEOTIDE SEQUENCE [LARGE SCALE GENOMIC DNA]</scope>
    <source>
        <strain evidence="3">WCHAc010005</strain>
    </source>
</reference>